<sequence length="59" mass="6251">MTYQPLAIKTDDLTVGHLVDWLDTARSAGAVADQPLGIEATDAAGNTIAAHEIFVEIDQ</sequence>
<evidence type="ECO:0000313" key="1">
    <source>
        <dbReference type="EMBL" id="AEV73439.1"/>
    </source>
</evidence>
<gene>
    <name evidence="1" type="ordered locus">MycrhN_2872</name>
</gene>
<dbReference type="PATRIC" id="fig|710685.3.peg.2863"/>
<dbReference type="Proteomes" id="UP000005442">
    <property type="component" value="Chromosome"/>
</dbReference>
<dbReference type="STRING" id="710685.MycrhN_2872"/>
<reference evidence="1 2" key="1">
    <citation type="submission" date="2011-12" db="EMBL/GenBank/DDBJ databases">
        <title>Complete sequence of Mycobacterium rhodesiae NBB3.</title>
        <authorList>
            <consortium name="US DOE Joint Genome Institute"/>
            <person name="Lucas S."/>
            <person name="Han J."/>
            <person name="Lapidus A."/>
            <person name="Cheng J.-F."/>
            <person name="Goodwin L."/>
            <person name="Pitluck S."/>
            <person name="Peters L."/>
            <person name="Mikhailova N."/>
            <person name="Gu W."/>
            <person name="Detter J.C."/>
            <person name="Han C."/>
            <person name="Tapia R."/>
            <person name="Land M."/>
            <person name="Hauser L."/>
            <person name="Kyrpides N."/>
            <person name="Ivanova N."/>
            <person name="Pagani I."/>
            <person name="Mattes T."/>
            <person name="Holmes A."/>
            <person name="Rutledge P."/>
            <person name="Paulsen I."/>
            <person name="Coleman N."/>
            <person name="Woyke T."/>
        </authorList>
    </citation>
    <scope>NUCLEOTIDE SEQUENCE [LARGE SCALE GENOMIC DNA]</scope>
    <source>
        <strain evidence="1 2">NBB3</strain>
    </source>
</reference>
<dbReference type="RefSeq" id="WP_014211248.1">
    <property type="nucleotide sequence ID" value="NC_016604.1"/>
</dbReference>
<organism evidence="1 2">
    <name type="scientific">Mycolicibacterium rhodesiae (strain NBB3)</name>
    <name type="common">Mycobacterium rhodesiae</name>
    <dbReference type="NCBI Taxonomy" id="710685"/>
    <lineage>
        <taxon>Bacteria</taxon>
        <taxon>Bacillati</taxon>
        <taxon>Actinomycetota</taxon>
        <taxon>Actinomycetes</taxon>
        <taxon>Mycobacteriales</taxon>
        <taxon>Mycobacteriaceae</taxon>
        <taxon>Mycolicibacterium</taxon>
    </lineage>
</organism>
<accession>G8RJ69</accession>
<dbReference type="KEGG" id="mrh:MycrhN_2872"/>
<name>G8RJ69_MYCRN</name>
<protein>
    <submittedName>
        <fullName evidence="1">Uncharacterized protein</fullName>
    </submittedName>
</protein>
<evidence type="ECO:0000313" key="2">
    <source>
        <dbReference type="Proteomes" id="UP000005442"/>
    </source>
</evidence>
<proteinExistence type="predicted"/>
<dbReference type="HOGENOM" id="CLU_2955669_0_0_11"/>
<dbReference type="AlphaFoldDB" id="G8RJ69"/>
<dbReference type="EMBL" id="CP003169">
    <property type="protein sequence ID" value="AEV73439.1"/>
    <property type="molecule type" value="Genomic_DNA"/>
</dbReference>
<keyword evidence="2" id="KW-1185">Reference proteome</keyword>